<organism evidence="1">
    <name type="scientific">Pyrodinium bahamense</name>
    <dbReference type="NCBI Taxonomy" id="73915"/>
    <lineage>
        <taxon>Eukaryota</taxon>
        <taxon>Sar</taxon>
        <taxon>Alveolata</taxon>
        <taxon>Dinophyceae</taxon>
        <taxon>Gonyaulacales</taxon>
        <taxon>Pyrocystaceae</taxon>
        <taxon>Pyrodinium</taxon>
    </lineage>
</organism>
<proteinExistence type="predicted"/>
<protein>
    <submittedName>
        <fullName evidence="1">Uncharacterized protein</fullName>
    </submittedName>
</protein>
<evidence type="ECO:0000313" key="1">
    <source>
        <dbReference type="EMBL" id="CAD8363320.1"/>
    </source>
</evidence>
<accession>A0A7S0AHD6</accession>
<dbReference type="AlphaFoldDB" id="A0A7S0AHD6"/>
<reference evidence="1" key="1">
    <citation type="submission" date="2021-01" db="EMBL/GenBank/DDBJ databases">
        <authorList>
            <person name="Corre E."/>
            <person name="Pelletier E."/>
            <person name="Niang G."/>
            <person name="Scheremetjew M."/>
            <person name="Finn R."/>
            <person name="Kale V."/>
            <person name="Holt S."/>
            <person name="Cochrane G."/>
            <person name="Meng A."/>
            <person name="Brown T."/>
            <person name="Cohen L."/>
        </authorList>
    </citation>
    <scope>NUCLEOTIDE SEQUENCE</scope>
    <source>
        <strain evidence="1">Pbaha01</strain>
    </source>
</reference>
<name>A0A7S0AHD6_9DINO</name>
<sequence length="282" mass="30866">MQQLESAKGSATAQLADVQQECVFTLLSFLPLVAVTAWECTAQQCRTKAHDCGIWELLWTRDFSGRDWLGGDHRPGTGVPWPQCARERCLVASRGVCVLECPKCNWRLGNWVCGCCGARLRHSSNCGSVSSVPSRITSGLCCSRGCGATRGLPYHSPCERRMQLRWALMGSQQQPGEVLLSQSTVWSFAEGCHLYGCRRCHWGVHLGLLRCFTCNYTEPLKVDLELHSASGVTALSCSCRPSGGLRRPLLSGSGAVSLECACEGGDGDMDDFSFFELNFELQ</sequence>
<gene>
    <name evidence="1" type="ORF">PBAH0796_LOCUS16310</name>
</gene>
<dbReference type="EMBL" id="HBEG01026932">
    <property type="protein sequence ID" value="CAD8363320.1"/>
    <property type="molecule type" value="Transcribed_RNA"/>
</dbReference>